<evidence type="ECO:0000313" key="2">
    <source>
        <dbReference type="Proteomes" id="UP001054945"/>
    </source>
</evidence>
<sequence>MYRLSRGTHPILFHGSNLVRKVNSTNPFRGVTRMERKGIFSWNNVLKYGKALQQSDDSQSKNDKYIQCSATAMDTIAIAKCIVNFFTSLFESSTSCVPITLVKHHCFFTAGGIVFLHKGIGCNHLRI</sequence>
<accession>A0AAV4PAW0</accession>
<proteinExistence type="predicted"/>
<reference evidence="1 2" key="1">
    <citation type="submission" date="2021-06" db="EMBL/GenBank/DDBJ databases">
        <title>Caerostris extrusa draft genome.</title>
        <authorList>
            <person name="Kono N."/>
            <person name="Arakawa K."/>
        </authorList>
    </citation>
    <scope>NUCLEOTIDE SEQUENCE [LARGE SCALE GENOMIC DNA]</scope>
</reference>
<evidence type="ECO:0000313" key="1">
    <source>
        <dbReference type="EMBL" id="GIX93608.1"/>
    </source>
</evidence>
<dbReference type="Proteomes" id="UP001054945">
    <property type="component" value="Unassembled WGS sequence"/>
</dbReference>
<protein>
    <submittedName>
        <fullName evidence="1">Uncharacterized protein</fullName>
    </submittedName>
</protein>
<organism evidence="1 2">
    <name type="scientific">Caerostris extrusa</name>
    <name type="common">Bark spider</name>
    <name type="synonym">Caerostris bankana</name>
    <dbReference type="NCBI Taxonomy" id="172846"/>
    <lineage>
        <taxon>Eukaryota</taxon>
        <taxon>Metazoa</taxon>
        <taxon>Ecdysozoa</taxon>
        <taxon>Arthropoda</taxon>
        <taxon>Chelicerata</taxon>
        <taxon>Arachnida</taxon>
        <taxon>Araneae</taxon>
        <taxon>Araneomorphae</taxon>
        <taxon>Entelegynae</taxon>
        <taxon>Araneoidea</taxon>
        <taxon>Araneidae</taxon>
        <taxon>Caerostris</taxon>
    </lineage>
</organism>
<dbReference type="EMBL" id="BPLR01004275">
    <property type="protein sequence ID" value="GIX93608.1"/>
    <property type="molecule type" value="Genomic_DNA"/>
</dbReference>
<gene>
    <name evidence="1" type="ORF">CEXT_455201</name>
</gene>
<name>A0AAV4PAW0_CAEEX</name>
<comment type="caution">
    <text evidence="1">The sequence shown here is derived from an EMBL/GenBank/DDBJ whole genome shotgun (WGS) entry which is preliminary data.</text>
</comment>
<keyword evidence="2" id="KW-1185">Reference proteome</keyword>
<dbReference type="AlphaFoldDB" id="A0AAV4PAW0"/>